<evidence type="ECO:0000313" key="4">
    <source>
        <dbReference type="WBParaSite" id="ECPE_0000494001-mRNA-1"/>
    </source>
</evidence>
<protein>
    <submittedName>
        <fullName evidence="2 4">Uncharacterized protein</fullName>
    </submittedName>
</protein>
<reference evidence="4" key="1">
    <citation type="submission" date="2016-06" db="UniProtKB">
        <authorList>
            <consortium name="WormBaseParasite"/>
        </authorList>
    </citation>
    <scope>IDENTIFICATION</scope>
</reference>
<feature type="compositionally biased region" description="Polar residues" evidence="1">
    <location>
        <begin position="19"/>
        <end position="45"/>
    </location>
</feature>
<feature type="compositionally biased region" description="Acidic residues" evidence="1">
    <location>
        <begin position="81"/>
        <end position="94"/>
    </location>
</feature>
<name>A0A183AD93_9TREM</name>
<dbReference type="EMBL" id="UZAN01041766">
    <property type="protein sequence ID" value="VDP74046.1"/>
    <property type="molecule type" value="Genomic_DNA"/>
</dbReference>
<evidence type="ECO:0000256" key="1">
    <source>
        <dbReference type="SAM" id="MobiDB-lite"/>
    </source>
</evidence>
<gene>
    <name evidence="2" type="ORF">ECPE_LOCUS4928</name>
</gene>
<feature type="region of interest" description="Disordered" evidence="1">
    <location>
        <begin position="131"/>
        <end position="153"/>
    </location>
</feature>
<accession>A0A183AD93</accession>
<keyword evidence="3" id="KW-1185">Reference proteome</keyword>
<reference evidence="2 3" key="2">
    <citation type="submission" date="2018-11" db="EMBL/GenBank/DDBJ databases">
        <authorList>
            <consortium name="Pathogen Informatics"/>
        </authorList>
    </citation>
    <scope>NUCLEOTIDE SEQUENCE [LARGE SCALE GENOMIC DNA]</scope>
    <source>
        <strain evidence="2 3">Egypt</strain>
    </source>
</reference>
<evidence type="ECO:0000313" key="2">
    <source>
        <dbReference type="EMBL" id="VDP74046.1"/>
    </source>
</evidence>
<evidence type="ECO:0000313" key="3">
    <source>
        <dbReference type="Proteomes" id="UP000272942"/>
    </source>
</evidence>
<dbReference type="AlphaFoldDB" id="A0A183AD93"/>
<proteinExistence type="predicted"/>
<feature type="compositionally biased region" description="Polar residues" evidence="1">
    <location>
        <begin position="59"/>
        <end position="80"/>
    </location>
</feature>
<sequence length="185" mass="19980">MKRKHDRARKRAEFELAGDSSSEFAANEEVQQPDVQGNSTQSKPTTIAVPDVEQDNETSTDLVQTESPPARQTNGDGNSVSEEDELLTAEEGLDQPDSCGDTNVNAETAQNDQIALDKCEEPVTDISVLDTEEVPGNVLDTEPNSHWSPSKWEPLAGTMVNPVLGAGAGDCHHFRSTFKTGSLLE</sequence>
<dbReference type="WBParaSite" id="ECPE_0000494001-mRNA-1">
    <property type="protein sequence ID" value="ECPE_0000494001-mRNA-1"/>
    <property type="gene ID" value="ECPE_0000494001"/>
</dbReference>
<feature type="region of interest" description="Disordered" evidence="1">
    <location>
        <begin position="1"/>
        <end position="104"/>
    </location>
</feature>
<organism evidence="4">
    <name type="scientific">Echinostoma caproni</name>
    <dbReference type="NCBI Taxonomy" id="27848"/>
    <lineage>
        <taxon>Eukaryota</taxon>
        <taxon>Metazoa</taxon>
        <taxon>Spiralia</taxon>
        <taxon>Lophotrochozoa</taxon>
        <taxon>Platyhelminthes</taxon>
        <taxon>Trematoda</taxon>
        <taxon>Digenea</taxon>
        <taxon>Plagiorchiida</taxon>
        <taxon>Echinostomata</taxon>
        <taxon>Echinostomatoidea</taxon>
        <taxon>Echinostomatidae</taxon>
        <taxon>Echinostoma</taxon>
    </lineage>
</organism>
<dbReference type="Proteomes" id="UP000272942">
    <property type="component" value="Unassembled WGS sequence"/>
</dbReference>
<feature type="compositionally biased region" description="Basic residues" evidence="1">
    <location>
        <begin position="1"/>
        <end position="10"/>
    </location>
</feature>